<dbReference type="Pfam" id="PF22481">
    <property type="entry name" value="DUF6985"/>
    <property type="match status" value="1"/>
</dbReference>
<sequence length="173" mass="20295">MRLVRQMKKVGEIGNQMSDELKFEDGSWTVKKYLPFIKQMIEVSIFTDDNPDNKPSSRQLEVFGELEKIALIIDDLNNYARKYLMQIEELRDLEEENIYIDASKIDHHYKLKTVLIGSLEECSGRYFFIIGDCDWDEEHGIEFLFDGNKILSCGAAEGKFIYADSDEDYRRIR</sequence>
<dbReference type="InterPro" id="IPR054254">
    <property type="entry name" value="DUF6985"/>
</dbReference>
<dbReference type="Proteomes" id="UP000244223">
    <property type="component" value="Unassembled WGS sequence"/>
</dbReference>
<dbReference type="EMBL" id="QAON01000048">
    <property type="protein sequence ID" value="PTQ85897.1"/>
    <property type="molecule type" value="Genomic_DNA"/>
</dbReference>
<evidence type="ECO:0000313" key="3">
    <source>
        <dbReference type="Proteomes" id="UP000244223"/>
    </source>
</evidence>
<feature type="domain" description="DUF6985" evidence="1">
    <location>
        <begin position="20"/>
        <end position="158"/>
    </location>
</feature>
<protein>
    <recommendedName>
        <fullName evidence="1">DUF6985 domain-containing protein</fullName>
    </recommendedName>
</protein>
<reference evidence="2 3" key="1">
    <citation type="submission" date="2018-04" db="EMBL/GenBank/DDBJ databases">
        <title>Genomic Encyclopedia of Archaeal and Bacterial Type Strains, Phase II (KMG-II): from individual species to whole genera.</title>
        <authorList>
            <person name="Goeker M."/>
        </authorList>
    </citation>
    <scope>NUCLEOTIDE SEQUENCE [LARGE SCALE GENOMIC DNA]</scope>
    <source>
        <strain evidence="2 3">DSM 5822</strain>
    </source>
</reference>
<evidence type="ECO:0000259" key="1">
    <source>
        <dbReference type="Pfam" id="PF22481"/>
    </source>
</evidence>
<organism evidence="2 3">
    <name type="scientific">Agitococcus lubricus</name>
    <dbReference type="NCBI Taxonomy" id="1077255"/>
    <lineage>
        <taxon>Bacteria</taxon>
        <taxon>Pseudomonadati</taxon>
        <taxon>Pseudomonadota</taxon>
        <taxon>Gammaproteobacteria</taxon>
        <taxon>Moraxellales</taxon>
        <taxon>Moraxellaceae</taxon>
        <taxon>Agitococcus</taxon>
    </lineage>
</organism>
<proteinExistence type="predicted"/>
<comment type="caution">
    <text evidence="2">The sequence shown here is derived from an EMBL/GenBank/DDBJ whole genome shotgun (WGS) entry which is preliminary data.</text>
</comment>
<gene>
    <name evidence="2" type="ORF">C8N29_1485</name>
</gene>
<keyword evidence="3" id="KW-1185">Reference proteome</keyword>
<accession>A0A2T5IPZ6</accession>
<dbReference type="AlphaFoldDB" id="A0A2T5IPZ6"/>
<name>A0A2T5IPZ6_9GAMM</name>
<evidence type="ECO:0000313" key="2">
    <source>
        <dbReference type="EMBL" id="PTQ85897.1"/>
    </source>
</evidence>